<accession>A0ABV8AAK7</accession>
<keyword evidence="3" id="KW-1185">Reference proteome</keyword>
<feature type="transmembrane region" description="Helical" evidence="1">
    <location>
        <begin position="102"/>
        <end position="120"/>
    </location>
</feature>
<feature type="transmembrane region" description="Helical" evidence="1">
    <location>
        <begin position="129"/>
        <end position="149"/>
    </location>
</feature>
<dbReference type="RefSeq" id="WP_380079764.1">
    <property type="nucleotide sequence ID" value="NZ_JBHRZF010000176.1"/>
</dbReference>
<feature type="transmembrane region" description="Helical" evidence="1">
    <location>
        <begin position="20"/>
        <end position="37"/>
    </location>
</feature>
<reference evidence="3" key="1">
    <citation type="journal article" date="2019" name="Int. J. Syst. Evol. Microbiol.">
        <title>The Global Catalogue of Microorganisms (GCM) 10K type strain sequencing project: providing services to taxonomists for standard genome sequencing and annotation.</title>
        <authorList>
            <consortium name="The Broad Institute Genomics Platform"/>
            <consortium name="The Broad Institute Genome Sequencing Center for Infectious Disease"/>
            <person name="Wu L."/>
            <person name="Ma J."/>
        </authorList>
    </citation>
    <scope>NUCLEOTIDE SEQUENCE [LARGE SCALE GENOMIC DNA]</scope>
    <source>
        <strain evidence="3">CCTCC AB 2013263</strain>
    </source>
</reference>
<evidence type="ECO:0008006" key="4">
    <source>
        <dbReference type="Google" id="ProtNLM"/>
    </source>
</evidence>
<keyword evidence="1" id="KW-1133">Transmembrane helix</keyword>
<evidence type="ECO:0000313" key="2">
    <source>
        <dbReference type="EMBL" id="MFC3862160.1"/>
    </source>
</evidence>
<name>A0ABV8AAK7_9DEIO</name>
<feature type="transmembrane region" description="Helical" evidence="1">
    <location>
        <begin position="49"/>
        <end position="72"/>
    </location>
</feature>
<protein>
    <recommendedName>
        <fullName evidence="4">DUF2231 domain-containing protein</fullName>
    </recommendedName>
</protein>
<dbReference type="EMBL" id="JBHRZF010000176">
    <property type="protein sequence ID" value="MFC3862160.1"/>
    <property type="molecule type" value="Genomic_DNA"/>
</dbReference>
<sequence length="159" mass="17482">MDILQTIHDLQLPALFPLPLWPTPLALATFVLFLWSFGPALKTEVRFAFLVWLRLTWAALLIPAVTGVILAVGGLKVPSATDVGGGLSKYGFKVDPNRDLEHLMYVAFALLSLYVIEMLIKGRMVEHRVGLKILPVVTLFLYGCAYMVGRVATFPGNGV</sequence>
<evidence type="ECO:0000313" key="3">
    <source>
        <dbReference type="Proteomes" id="UP001595748"/>
    </source>
</evidence>
<comment type="caution">
    <text evidence="2">The sequence shown here is derived from an EMBL/GenBank/DDBJ whole genome shotgun (WGS) entry which is preliminary data.</text>
</comment>
<dbReference type="Proteomes" id="UP001595748">
    <property type="component" value="Unassembled WGS sequence"/>
</dbReference>
<evidence type="ECO:0000256" key="1">
    <source>
        <dbReference type="SAM" id="Phobius"/>
    </source>
</evidence>
<keyword evidence="1" id="KW-0472">Membrane</keyword>
<gene>
    <name evidence="2" type="ORF">ACFOPQ_15440</name>
</gene>
<proteinExistence type="predicted"/>
<keyword evidence="1" id="KW-0812">Transmembrane</keyword>
<organism evidence="2 3">
    <name type="scientific">Deinococcus antarcticus</name>
    <dbReference type="NCBI Taxonomy" id="1298767"/>
    <lineage>
        <taxon>Bacteria</taxon>
        <taxon>Thermotogati</taxon>
        <taxon>Deinococcota</taxon>
        <taxon>Deinococci</taxon>
        <taxon>Deinococcales</taxon>
        <taxon>Deinococcaceae</taxon>
        <taxon>Deinococcus</taxon>
    </lineage>
</organism>